<accession>A0A2X4VF33</accession>
<gene>
    <name evidence="1" type="ORF">NCTC12961_04161</name>
</gene>
<evidence type="ECO:0000313" key="1">
    <source>
        <dbReference type="EMBL" id="SQI43910.1"/>
    </source>
</evidence>
<dbReference type="Proteomes" id="UP000248897">
    <property type="component" value="Chromosome 1"/>
</dbReference>
<proteinExistence type="predicted"/>
<evidence type="ECO:0000313" key="2">
    <source>
        <dbReference type="Proteomes" id="UP000248897"/>
    </source>
</evidence>
<dbReference type="AlphaFoldDB" id="A0A2X4VF33"/>
<sequence>MTILPDFGLMIDTHSCHKTRPIMTRALISLFQRPEQDAGTLRERVCGTLRRAIHNGTLSVGSGYPHHGFWPGI</sequence>
<dbReference type="EMBL" id="LS483469">
    <property type="protein sequence ID" value="SQI43910.1"/>
    <property type="molecule type" value="Genomic_DNA"/>
</dbReference>
<name>A0A2X4VF33_SERPL</name>
<protein>
    <submittedName>
        <fullName evidence="1">Uncharacterized protein</fullName>
    </submittedName>
</protein>
<reference evidence="1 2" key="1">
    <citation type="submission" date="2018-06" db="EMBL/GenBank/DDBJ databases">
        <authorList>
            <consortium name="Pathogen Informatics"/>
            <person name="Doyle S."/>
        </authorList>
    </citation>
    <scope>NUCLEOTIDE SEQUENCE [LARGE SCALE GENOMIC DNA]</scope>
    <source>
        <strain evidence="1 2">NCTC12961</strain>
    </source>
</reference>
<organism evidence="1 2">
    <name type="scientific">Serratia plymuthica</name>
    <dbReference type="NCBI Taxonomy" id="82996"/>
    <lineage>
        <taxon>Bacteria</taxon>
        <taxon>Pseudomonadati</taxon>
        <taxon>Pseudomonadota</taxon>
        <taxon>Gammaproteobacteria</taxon>
        <taxon>Enterobacterales</taxon>
        <taxon>Yersiniaceae</taxon>
        <taxon>Serratia</taxon>
    </lineage>
</organism>